<evidence type="ECO:0000259" key="1">
    <source>
        <dbReference type="Pfam" id="PF13472"/>
    </source>
</evidence>
<evidence type="ECO:0000313" key="2">
    <source>
        <dbReference type="EMBL" id="KZE76014.1"/>
    </source>
</evidence>
<dbReference type="EMBL" id="LQNU01000079">
    <property type="protein sequence ID" value="KZE76014.1"/>
    <property type="molecule type" value="Genomic_DNA"/>
</dbReference>
<dbReference type="Proteomes" id="UP000076630">
    <property type="component" value="Unassembled WGS sequence"/>
</dbReference>
<dbReference type="SUPFAM" id="SSF52266">
    <property type="entry name" value="SGNH hydrolase"/>
    <property type="match status" value="1"/>
</dbReference>
<dbReference type="Pfam" id="PF13472">
    <property type="entry name" value="Lipase_GDSL_2"/>
    <property type="match status" value="1"/>
</dbReference>
<dbReference type="PANTHER" id="PTHR14209">
    <property type="entry name" value="ISOAMYL ACETATE-HYDROLYZING ESTERASE 1"/>
    <property type="match status" value="1"/>
</dbReference>
<sequence>MKSTNCLFFGDSITFGEYDGVLGGWVDVLKRYSYDKFYNAGKDEVNVFNLGIGGETTEGLLRRVEVEIAARTSVEENLVFFFYGANDLAIKNGGEVVSINQFNLNLEKAINIAKKITDKVYLLSILPISSKVEGVLSPAGKVRTSERVLMYNEVVRAVASRCKVELIDLYPLFADREELLSKDGIHPNEKGYEVISEVIKPYIDKYLG</sequence>
<dbReference type="RefSeq" id="WP_038986058.1">
    <property type="nucleotide sequence ID" value="NZ_JWJO01000020.1"/>
</dbReference>
<dbReference type="GO" id="GO:0016788">
    <property type="term" value="F:hydrolase activity, acting on ester bonds"/>
    <property type="evidence" value="ECO:0007669"/>
    <property type="project" value="UniProtKB-ARBA"/>
</dbReference>
<protein>
    <submittedName>
        <fullName evidence="2">Peptidase</fullName>
    </submittedName>
</protein>
<dbReference type="OrthoDB" id="9794725at2"/>
<dbReference type="PANTHER" id="PTHR14209:SF19">
    <property type="entry name" value="ISOAMYL ACETATE-HYDROLYZING ESTERASE 1 HOMOLOG"/>
    <property type="match status" value="1"/>
</dbReference>
<feature type="domain" description="SGNH hydrolase-type esterase" evidence="1">
    <location>
        <begin position="8"/>
        <end position="194"/>
    </location>
</feature>
<organism evidence="2 3">
    <name type="scientific">Myroides marinus</name>
    <dbReference type="NCBI Taxonomy" id="703342"/>
    <lineage>
        <taxon>Bacteria</taxon>
        <taxon>Pseudomonadati</taxon>
        <taxon>Bacteroidota</taxon>
        <taxon>Flavobacteriia</taxon>
        <taxon>Flavobacteriales</taxon>
        <taxon>Flavobacteriaceae</taxon>
        <taxon>Myroides</taxon>
    </lineage>
</organism>
<dbReference type="AlphaFoldDB" id="A0A165QQA0"/>
<proteinExistence type="predicted"/>
<gene>
    <name evidence="2" type="ORF">AV926_16560</name>
</gene>
<dbReference type="Gene3D" id="3.40.50.1110">
    <property type="entry name" value="SGNH hydrolase"/>
    <property type="match status" value="1"/>
</dbReference>
<evidence type="ECO:0000313" key="3">
    <source>
        <dbReference type="Proteomes" id="UP000076630"/>
    </source>
</evidence>
<dbReference type="InterPro" id="IPR045136">
    <property type="entry name" value="Iah1-like"/>
</dbReference>
<accession>A0A165QQA0</accession>
<dbReference type="InterPro" id="IPR036514">
    <property type="entry name" value="SGNH_hydro_sf"/>
</dbReference>
<comment type="caution">
    <text evidence="2">The sequence shown here is derived from an EMBL/GenBank/DDBJ whole genome shotgun (WGS) entry which is preliminary data.</text>
</comment>
<dbReference type="InterPro" id="IPR013830">
    <property type="entry name" value="SGNH_hydro"/>
</dbReference>
<name>A0A165QQA0_9FLAO</name>
<keyword evidence="3" id="KW-1185">Reference proteome</keyword>
<reference evidence="2 3" key="1">
    <citation type="submission" date="2016-01" db="EMBL/GenBank/DDBJ databases">
        <title>Whole genome sequencing of Myroides marinus L41.</title>
        <authorList>
            <person name="Hong K.W."/>
        </authorList>
    </citation>
    <scope>NUCLEOTIDE SEQUENCE [LARGE SCALE GENOMIC DNA]</scope>
    <source>
        <strain evidence="2 3">L41</strain>
    </source>
</reference>